<dbReference type="Pfam" id="PF14420">
    <property type="entry name" value="Clr5"/>
    <property type="match status" value="1"/>
</dbReference>
<evidence type="ECO:0000259" key="1">
    <source>
        <dbReference type="Pfam" id="PF14420"/>
    </source>
</evidence>
<reference evidence="2" key="1">
    <citation type="journal article" date="2020" name="Stud. Mycol.">
        <title>101 Dothideomycetes genomes: a test case for predicting lifestyles and emergence of pathogens.</title>
        <authorList>
            <person name="Haridas S."/>
            <person name="Albert R."/>
            <person name="Binder M."/>
            <person name="Bloem J."/>
            <person name="Labutti K."/>
            <person name="Salamov A."/>
            <person name="Andreopoulos B."/>
            <person name="Baker S."/>
            <person name="Barry K."/>
            <person name="Bills G."/>
            <person name="Bluhm B."/>
            <person name="Cannon C."/>
            <person name="Castanera R."/>
            <person name="Culley D."/>
            <person name="Daum C."/>
            <person name="Ezra D."/>
            <person name="Gonzalez J."/>
            <person name="Henrissat B."/>
            <person name="Kuo A."/>
            <person name="Liang C."/>
            <person name="Lipzen A."/>
            <person name="Lutzoni F."/>
            <person name="Magnuson J."/>
            <person name="Mondo S."/>
            <person name="Nolan M."/>
            <person name="Ohm R."/>
            <person name="Pangilinan J."/>
            <person name="Park H.-J."/>
            <person name="Ramirez L."/>
            <person name="Alfaro M."/>
            <person name="Sun H."/>
            <person name="Tritt A."/>
            <person name="Yoshinaga Y."/>
            <person name="Zwiers L.-H."/>
            <person name="Turgeon B."/>
            <person name="Goodwin S."/>
            <person name="Spatafora J."/>
            <person name="Crous P."/>
            <person name="Grigoriev I."/>
        </authorList>
    </citation>
    <scope>NUCLEOTIDE SEQUENCE</scope>
    <source>
        <strain evidence="2">CBS 269.34</strain>
    </source>
</reference>
<sequence>MTRTFLLPRHDWPLKSVVTTPNAVPTQNDWAASYAEIGRLYVRERRKLRYIMQYMEREHGFKATEQMYKKRFAKWGFQKNSRRPTTAVPTFATKEKDECRRLDRTLIPCEELGSMPAAPGLSHHDGLMLMFLASVRTCSVAFFESPQGRGRFLTSLRQPPPTDQPWPEETKEVSFTFKLVVDLLDRGHGDLAGRMARKAFLLVEDMLMLEGPALVWNLLEIMHHMVKMHHAQLFQMLLAHLIALVAGRVPKTHPLQAMLCGLRGLVPSLKSRAWNLNAEILFDNFDPRLFQLYCCIHWDACSISPPAAIFGAADQWFSHNETKEASRTDWRAHHEERMLQRLLAPRMDASPPQDFKMLRANSIAALREHGCSILHKGIGFAGDTTTSLRTLAGLVTAKVLDESPALVGRPGPASSATMRVLHVQAESLACAIRTLLDLSIEHGGEGVGATLDAVERIRSIVALREYARGEIDPQVVWEMWLLKDALVAAGRYPEAQDVGLIAFQRLEKYIQDVPINSA</sequence>
<dbReference type="PANTHER" id="PTHR38788">
    <property type="entry name" value="CLR5 DOMAIN-CONTAINING PROTEIN"/>
    <property type="match status" value="1"/>
</dbReference>
<proteinExistence type="predicted"/>
<dbReference type="AlphaFoldDB" id="A0A6A6QLN7"/>
<organism evidence="2 3">
    <name type="scientific">Lophium mytilinum</name>
    <dbReference type="NCBI Taxonomy" id="390894"/>
    <lineage>
        <taxon>Eukaryota</taxon>
        <taxon>Fungi</taxon>
        <taxon>Dikarya</taxon>
        <taxon>Ascomycota</taxon>
        <taxon>Pezizomycotina</taxon>
        <taxon>Dothideomycetes</taxon>
        <taxon>Pleosporomycetidae</taxon>
        <taxon>Mytilinidiales</taxon>
        <taxon>Mytilinidiaceae</taxon>
        <taxon>Lophium</taxon>
    </lineage>
</organism>
<dbReference type="EMBL" id="MU004193">
    <property type="protein sequence ID" value="KAF2492633.1"/>
    <property type="molecule type" value="Genomic_DNA"/>
</dbReference>
<evidence type="ECO:0000313" key="2">
    <source>
        <dbReference type="EMBL" id="KAF2492633.1"/>
    </source>
</evidence>
<dbReference type="InterPro" id="IPR025676">
    <property type="entry name" value="Clr5_dom"/>
</dbReference>
<protein>
    <recommendedName>
        <fullName evidence="1">Clr5 domain-containing protein</fullName>
    </recommendedName>
</protein>
<dbReference type="PANTHER" id="PTHR38788:SF3">
    <property type="entry name" value="CLR5 DOMAIN-CONTAINING PROTEIN"/>
    <property type="match status" value="1"/>
</dbReference>
<dbReference type="OrthoDB" id="194358at2759"/>
<evidence type="ECO:0000313" key="3">
    <source>
        <dbReference type="Proteomes" id="UP000799750"/>
    </source>
</evidence>
<feature type="domain" description="Clr5" evidence="1">
    <location>
        <begin position="27"/>
        <end position="79"/>
    </location>
</feature>
<accession>A0A6A6QLN7</accession>
<name>A0A6A6QLN7_9PEZI</name>
<dbReference type="Proteomes" id="UP000799750">
    <property type="component" value="Unassembled WGS sequence"/>
</dbReference>
<gene>
    <name evidence="2" type="ORF">BU16DRAFT_465981</name>
</gene>
<keyword evidence="3" id="KW-1185">Reference proteome</keyword>